<accession>A0A5N6JUB0</accession>
<comment type="caution">
    <text evidence="2">The sequence shown here is derived from an EMBL/GenBank/DDBJ whole genome shotgun (WGS) entry which is preliminary data.</text>
</comment>
<sequence>MDEMDMTSTGVRISFSAIGLGKKYYNPSLLSPLISHLFTSYLLPSTSYLFFSFVPTRTHLFSLHPPIHPSFLPSSLPLFLPSLLSTALPSPFQINCHLDNYLNLTQRQDKAKLILIQLPLMSQ</sequence>
<evidence type="ECO:0000256" key="1">
    <source>
        <dbReference type="SAM" id="Phobius"/>
    </source>
</evidence>
<feature type="transmembrane region" description="Helical" evidence="1">
    <location>
        <begin position="33"/>
        <end position="54"/>
    </location>
</feature>
<organism evidence="2 3">
    <name type="scientific">Monilinia laxa</name>
    <name type="common">Brown rot fungus</name>
    <name type="synonym">Sclerotinia laxa</name>
    <dbReference type="NCBI Taxonomy" id="61186"/>
    <lineage>
        <taxon>Eukaryota</taxon>
        <taxon>Fungi</taxon>
        <taxon>Dikarya</taxon>
        <taxon>Ascomycota</taxon>
        <taxon>Pezizomycotina</taxon>
        <taxon>Leotiomycetes</taxon>
        <taxon>Helotiales</taxon>
        <taxon>Sclerotiniaceae</taxon>
        <taxon>Monilinia</taxon>
    </lineage>
</organism>
<name>A0A5N6JUB0_MONLA</name>
<evidence type="ECO:0000313" key="3">
    <source>
        <dbReference type="Proteomes" id="UP000326757"/>
    </source>
</evidence>
<proteinExistence type="predicted"/>
<keyword evidence="3" id="KW-1185">Reference proteome</keyword>
<gene>
    <name evidence="2" type="ORF">EYC80_010026</name>
</gene>
<evidence type="ECO:0000313" key="2">
    <source>
        <dbReference type="EMBL" id="KAB8291344.1"/>
    </source>
</evidence>
<keyword evidence="1" id="KW-0812">Transmembrane</keyword>
<dbReference type="AlphaFoldDB" id="A0A5N6JUB0"/>
<keyword evidence="1" id="KW-1133">Transmembrane helix</keyword>
<protein>
    <submittedName>
        <fullName evidence="2">Uncharacterized protein</fullName>
    </submittedName>
</protein>
<dbReference type="EMBL" id="VIGI01000015">
    <property type="protein sequence ID" value="KAB8291344.1"/>
    <property type="molecule type" value="Genomic_DNA"/>
</dbReference>
<keyword evidence="1" id="KW-0472">Membrane</keyword>
<dbReference type="Proteomes" id="UP000326757">
    <property type="component" value="Unassembled WGS sequence"/>
</dbReference>
<reference evidence="2 3" key="1">
    <citation type="submission" date="2019-06" db="EMBL/GenBank/DDBJ databases">
        <title>Genome Sequence of the Brown Rot Fungal Pathogen Monilinia laxa.</title>
        <authorList>
            <person name="De Miccolis Angelini R.M."/>
            <person name="Landi L."/>
            <person name="Abate D."/>
            <person name="Pollastro S."/>
            <person name="Romanazzi G."/>
            <person name="Faretra F."/>
        </authorList>
    </citation>
    <scope>NUCLEOTIDE SEQUENCE [LARGE SCALE GENOMIC DNA]</scope>
    <source>
        <strain evidence="2 3">Mlax316</strain>
    </source>
</reference>